<dbReference type="GO" id="GO:0009451">
    <property type="term" value="P:RNA modification"/>
    <property type="evidence" value="ECO:0007669"/>
    <property type="project" value="InterPro"/>
</dbReference>
<dbReference type="InterPro" id="IPR002885">
    <property type="entry name" value="PPR_rpt"/>
</dbReference>
<dbReference type="PANTHER" id="PTHR24015">
    <property type="entry name" value="OS07G0578800 PROTEIN-RELATED"/>
    <property type="match status" value="1"/>
</dbReference>
<dbReference type="Pfam" id="PF14432">
    <property type="entry name" value="DYW_deaminase"/>
    <property type="match status" value="1"/>
</dbReference>
<evidence type="ECO:0000256" key="1">
    <source>
        <dbReference type="ARBA" id="ARBA00006643"/>
    </source>
</evidence>
<evidence type="ECO:0000256" key="2">
    <source>
        <dbReference type="ARBA" id="ARBA00022737"/>
    </source>
</evidence>
<sequence>MNDVVGGKLMHLYAVKHGLELNLFVSDALIDMYGKFGRLGDARRVFEQMVIKDIVSWNSIIAAYEQHGGPIDARLLFDNMQQLGIQPDAFTLVSLASIVSQLSDHRSGKSLHGFLLRKGYFSDAVITGNAVVDMYAKMGTTEYARAVFEGLPIKDVVTWNSLITGYAQNGLANEASNIFHMMEESKDISPSQGTWVSILPAYSQLGALGQGMLIHARVIKDSMWSDIYVGTCLVDLYGKFGVVEGACRLFHNMPYRDSGSWNAMISGYCLNGNAANALELADAMRLEGEKMDAITVASTLPACVQMNDVVGGKLMHLYAVKHGLELNLFVSNALIDMYGKFGRLGDARRVFEQMVIKDIVSWNSIIAAYEQHGEPIDARLLFDNMQQLGIQPDAFTLVSLASIVSQLSDHRSGKSLHGFLLRKGYFSDVVITGNAVVDMYAKMGTTEYARAVFEGLPIKDVVTWNSLITGYAQNGLANEASNIFHMMEESKDISPSQGTWVSILPAYSQLGALGHGMLIHARVIKDSMWSDIYVGTCLVDLYGKCGRLDDAVSLFYEVPRQSSVPWNAIISCHGVHGHGERALEFFREMLDGEVKPDHVTFVSLLSACSHSGLVSDGEWCFCLMQENFGIKPILKHYGCMVDLYGRAGLLDVAFEFIKSMPMKPDGSIWGALISACRIHRNVELGKYASDRLFEVDSENVGYYVLLSNMYANAGKWEGVNDVRSLARGMGLKKTPGWSSIEVDKKVNVFYTGNQTHTQCNEIYKELKELCEKIKAKGYVPDFGFVLQDVEDDEKEHILMSHSERLAIAYGIISTPPKSSLRIFKNLRVCGDCHSAIKCISDITGREIVVRDSNRFHHFKDGSCSCGDYW</sequence>
<dbReference type="Pfam" id="PF20431">
    <property type="entry name" value="E_motif"/>
    <property type="match status" value="1"/>
</dbReference>
<dbReference type="AlphaFoldDB" id="A0AAV0S122"/>
<dbReference type="PROSITE" id="PS51375">
    <property type="entry name" value="PPR"/>
    <property type="match status" value="7"/>
</dbReference>
<dbReference type="NCBIfam" id="TIGR00756">
    <property type="entry name" value="PPR"/>
    <property type="match status" value="7"/>
</dbReference>
<dbReference type="FunFam" id="1.25.40.10:FF:000073">
    <property type="entry name" value="Pentatricopeptide repeat-containing protein chloroplastic"/>
    <property type="match status" value="3"/>
</dbReference>
<evidence type="ECO:0000313" key="5">
    <source>
        <dbReference type="EMBL" id="CAI0625781.1"/>
    </source>
</evidence>
<dbReference type="FunFam" id="1.25.40.10:FF:000196">
    <property type="entry name" value="Pentatricopeptide repeat-containing protein At4g14850"/>
    <property type="match status" value="2"/>
</dbReference>
<dbReference type="InterPro" id="IPR011990">
    <property type="entry name" value="TPR-like_helical_dom_sf"/>
</dbReference>
<dbReference type="InterPro" id="IPR046960">
    <property type="entry name" value="PPR_At4g14850-like_plant"/>
</dbReference>
<evidence type="ECO:0000256" key="3">
    <source>
        <dbReference type="PROSITE-ProRule" id="PRU00708"/>
    </source>
</evidence>
<accession>A0AAV0S122</accession>
<keyword evidence="2" id="KW-0677">Repeat</keyword>
<feature type="repeat" description="PPR" evidence="3">
    <location>
        <begin position="53"/>
        <end position="87"/>
    </location>
</feature>
<dbReference type="InterPro" id="IPR032867">
    <property type="entry name" value="DYW_dom"/>
</dbReference>
<gene>
    <name evidence="5" type="ORF">LITE_LOCUS50575</name>
</gene>
<comment type="caution">
    <text evidence="5">The sequence shown here is derived from an EMBL/GenBank/DDBJ whole genome shotgun (WGS) entry which is preliminary data.</text>
</comment>
<dbReference type="FunFam" id="1.25.40.10:FF:000490">
    <property type="entry name" value="Pentatricopeptide repeat-containing protein chloroplastic"/>
    <property type="match status" value="1"/>
</dbReference>
<keyword evidence="6" id="KW-1185">Reference proteome</keyword>
<dbReference type="Proteomes" id="UP001154282">
    <property type="component" value="Unassembled WGS sequence"/>
</dbReference>
<dbReference type="Pfam" id="PF01535">
    <property type="entry name" value="PPR"/>
    <property type="match status" value="3"/>
</dbReference>
<feature type="domain" description="DYW" evidence="4">
    <location>
        <begin position="777"/>
        <end position="869"/>
    </location>
</feature>
<feature type="repeat" description="PPR" evidence="3">
    <location>
        <begin position="460"/>
        <end position="490"/>
    </location>
</feature>
<dbReference type="GO" id="GO:0003723">
    <property type="term" value="F:RNA binding"/>
    <property type="evidence" value="ECO:0007669"/>
    <property type="project" value="InterPro"/>
</dbReference>
<evidence type="ECO:0000313" key="6">
    <source>
        <dbReference type="Proteomes" id="UP001154282"/>
    </source>
</evidence>
<proteinExistence type="inferred from homology"/>
<dbReference type="Gene3D" id="1.25.40.10">
    <property type="entry name" value="Tetratricopeptide repeat domain"/>
    <property type="match status" value="6"/>
</dbReference>
<name>A0AAV0S122_9ROSI</name>
<comment type="similarity">
    <text evidence="1">Belongs to the PPR family. PCMP-H subfamily.</text>
</comment>
<dbReference type="PANTHER" id="PTHR24015:SF356">
    <property type="entry name" value="DYW DOMAIN-CONTAINING PROTEIN"/>
    <property type="match status" value="1"/>
</dbReference>
<dbReference type="GO" id="GO:0008270">
    <property type="term" value="F:zinc ion binding"/>
    <property type="evidence" value="ECO:0007669"/>
    <property type="project" value="InterPro"/>
</dbReference>
<protein>
    <recommendedName>
        <fullName evidence="4">DYW domain-containing protein</fullName>
    </recommendedName>
</protein>
<reference evidence="5" key="1">
    <citation type="submission" date="2022-08" db="EMBL/GenBank/DDBJ databases">
        <authorList>
            <person name="Gutierrez-Valencia J."/>
        </authorList>
    </citation>
    <scope>NUCLEOTIDE SEQUENCE</scope>
</reference>
<dbReference type="InterPro" id="IPR046848">
    <property type="entry name" value="E_motif"/>
</dbReference>
<feature type="repeat" description="PPR" evidence="3">
    <location>
        <begin position="562"/>
        <end position="596"/>
    </location>
</feature>
<evidence type="ECO:0000259" key="4">
    <source>
        <dbReference type="Pfam" id="PF14432"/>
    </source>
</evidence>
<organism evidence="5 6">
    <name type="scientific">Linum tenue</name>
    <dbReference type="NCBI Taxonomy" id="586396"/>
    <lineage>
        <taxon>Eukaryota</taxon>
        <taxon>Viridiplantae</taxon>
        <taxon>Streptophyta</taxon>
        <taxon>Embryophyta</taxon>
        <taxon>Tracheophyta</taxon>
        <taxon>Spermatophyta</taxon>
        <taxon>Magnoliopsida</taxon>
        <taxon>eudicotyledons</taxon>
        <taxon>Gunneridae</taxon>
        <taxon>Pentapetalae</taxon>
        <taxon>rosids</taxon>
        <taxon>fabids</taxon>
        <taxon>Malpighiales</taxon>
        <taxon>Linaceae</taxon>
        <taxon>Linum</taxon>
    </lineage>
</organism>
<feature type="repeat" description="PPR" evidence="3">
    <location>
        <begin position="358"/>
        <end position="392"/>
    </location>
</feature>
<feature type="repeat" description="PPR" evidence="3">
    <location>
        <begin position="257"/>
        <end position="291"/>
    </location>
</feature>
<feature type="repeat" description="PPR" evidence="3">
    <location>
        <begin position="327"/>
        <end position="357"/>
    </location>
</feature>
<dbReference type="EMBL" id="CAMGYJ010000011">
    <property type="protein sequence ID" value="CAI0625781.1"/>
    <property type="molecule type" value="Genomic_DNA"/>
</dbReference>
<feature type="repeat" description="PPR" evidence="3">
    <location>
        <begin position="155"/>
        <end position="185"/>
    </location>
</feature>
<dbReference type="Pfam" id="PF13041">
    <property type="entry name" value="PPR_2"/>
    <property type="match status" value="5"/>
</dbReference>